<keyword evidence="3" id="KW-1185">Reference proteome</keyword>
<evidence type="ECO:0000313" key="2">
    <source>
        <dbReference type="EMBL" id="MBW8182912.1"/>
    </source>
</evidence>
<keyword evidence="1" id="KW-0472">Membrane</keyword>
<evidence type="ECO:0000256" key="1">
    <source>
        <dbReference type="SAM" id="Phobius"/>
    </source>
</evidence>
<name>A0ABS7DZX6_9GAMM</name>
<dbReference type="EMBL" id="JAHZST010000002">
    <property type="protein sequence ID" value="MBW8182912.1"/>
    <property type="molecule type" value="Genomic_DNA"/>
</dbReference>
<proteinExistence type="predicted"/>
<dbReference type="RefSeq" id="WP_220108557.1">
    <property type="nucleotide sequence ID" value="NZ_JAHZST010000002.1"/>
</dbReference>
<comment type="caution">
    <text evidence="2">The sequence shown here is derived from an EMBL/GenBank/DDBJ whole genome shotgun (WGS) entry which is preliminary data.</text>
</comment>
<reference evidence="2 3" key="1">
    <citation type="submission" date="2021-07" db="EMBL/GenBank/DDBJ databases">
        <title>Shewanella sp. nov, isolated from SCS.</title>
        <authorList>
            <person name="Cao W.R."/>
        </authorList>
    </citation>
    <scope>NUCLEOTIDE SEQUENCE [LARGE SCALE GENOMIC DNA]</scope>
    <source>
        <strain evidence="2 3">NR704-98</strain>
    </source>
</reference>
<protein>
    <recommendedName>
        <fullName evidence="4">DUF4760 domain-containing protein</fullName>
    </recommendedName>
</protein>
<feature type="transmembrane region" description="Helical" evidence="1">
    <location>
        <begin position="12"/>
        <end position="32"/>
    </location>
</feature>
<evidence type="ECO:0008006" key="4">
    <source>
        <dbReference type="Google" id="ProtNLM"/>
    </source>
</evidence>
<dbReference type="Proteomes" id="UP001195963">
    <property type="component" value="Unassembled WGS sequence"/>
</dbReference>
<organism evidence="2 3">
    <name type="scientific">Shewanella nanhaiensis</name>
    <dbReference type="NCBI Taxonomy" id="2864872"/>
    <lineage>
        <taxon>Bacteria</taxon>
        <taxon>Pseudomonadati</taxon>
        <taxon>Pseudomonadota</taxon>
        <taxon>Gammaproteobacteria</taxon>
        <taxon>Alteromonadales</taxon>
        <taxon>Shewanellaceae</taxon>
        <taxon>Shewanella</taxon>
    </lineage>
</organism>
<accession>A0ABS7DZX6</accession>
<gene>
    <name evidence="2" type="ORF">K0625_04475</name>
</gene>
<keyword evidence="1" id="KW-1133">Transmembrane helix</keyword>
<sequence>MDIDNLLTNEKLIITLISAIVALMFGQLVLYWKYRHNKCCFKRALLEELVDIDTSLDSAIAICRQKLTMNVHKLHSGSMPLPVGSYIFDNYYKEVASDLSSSQRRSYQLIHHYIKDINASIEYLTLKNIEASEAHFLSPNSVDEKHRRLWFDRLASFYEILCITRWHIAHHLENKRNPDLPYTGETYEKYMAFQNEIRLSIKDLVDEAHKMPTEQVMTKKAFL</sequence>
<evidence type="ECO:0000313" key="3">
    <source>
        <dbReference type="Proteomes" id="UP001195963"/>
    </source>
</evidence>
<keyword evidence="1" id="KW-0812">Transmembrane</keyword>